<dbReference type="GO" id="GO:0005886">
    <property type="term" value="C:plasma membrane"/>
    <property type="evidence" value="ECO:0007669"/>
    <property type="project" value="UniProtKB-SubCell"/>
</dbReference>
<organism evidence="4 5">
    <name type="scientific">Neopusillimonas maritima</name>
    <dbReference type="NCBI Taxonomy" id="2026239"/>
    <lineage>
        <taxon>Bacteria</taxon>
        <taxon>Pseudomonadati</taxon>
        <taxon>Pseudomonadota</taxon>
        <taxon>Betaproteobacteria</taxon>
        <taxon>Burkholderiales</taxon>
        <taxon>Alcaligenaceae</taxon>
        <taxon>Neopusillimonas</taxon>
    </lineage>
</organism>
<dbReference type="OrthoDB" id="9804091at2"/>
<dbReference type="GO" id="GO:0008962">
    <property type="term" value="F:phosphatidylglycerophosphatase activity"/>
    <property type="evidence" value="ECO:0007669"/>
    <property type="project" value="UniProtKB-EC"/>
</dbReference>
<protein>
    <recommendedName>
        <fullName evidence="1">Phosphatidylglycerophosphatase A</fullName>
        <ecNumber evidence="1">3.1.3.27</ecNumber>
    </recommendedName>
    <alternativeName>
        <fullName evidence="1">Phosphatidylglycerolphosphate phosphatase A</fullName>
    </alternativeName>
</protein>
<dbReference type="GO" id="GO:0046872">
    <property type="term" value="F:metal ion binding"/>
    <property type="evidence" value="ECO:0007669"/>
    <property type="project" value="UniProtKB-KW"/>
</dbReference>
<keyword evidence="1" id="KW-0460">Magnesium</keyword>
<dbReference type="EMBL" id="NQYH01000016">
    <property type="protein sequence ID" value="RIY39444.1"/>
    <property type="molecule type" value="Genomic_DNA"/>
</dbReference>
<keyword evidence="1 2" id="KW-0812">Transmembrane</keyword>
<dbReference type="AlphaFoldDB" id="A0A3A1YSS3"/>
<feature type="transmembrane region" description="Helical" evidence="2">
    <location>
        <begin position="100"/>
        <end position="126"/>
    </location>
</feature>
<keyword evidence="1" id="KW-1208">Phospholipid metabolism</keyword>
<dbReference type="UniPathway" id="UPA00084">
    <property type="reaction ID" value="UER00504"/>
</dbReference>
<keyword evidence="1" id="KW-0442">Lipid degradation</keyword>
<keyword evidence="1" id="KW-0479">Metal-binding</keyword>
<comment type="pathway">
    <text evidence="1">Phospholipid metabolism; phosphatidylglycerol biosynthesis; phosphatidylglycerol from CDP-diacylglycerol: step 2/2.</text>
</comment>
<dbReference type="Proteomes" id="UP000266206">
    <property type="component" value="Unassembled WGS sequence"/>
</dbReference>
<feature type="transmembrane region" description="Helical" evidence="2">
    <location>
        <begin position="35"/>
        <end position="56"/>
    </location>
</feature>
<feature type="domain" description="YutG/PgpA" evidence="3">
    <location>
        <begin position="27"/>
        <end position="165"/>
    </location>
</feature>
<dbReference type="InterPro" id="IPR026037">
    <property type="entry name" value="PgpA"/>
</dbReference>
<comment type="function">
    <text evidence="1">Lipid phosphatase which dephosphorylates phosphatidylglycerophosphate (PGP) to phosphatidylglycerol (PG).</text>
</comment>
<dbReference type="RefSeq" id="WP_114421540.1">
    <property type="nucleotide sequence ID" value="NZ_NQYH01000016.1"/>
</dbReference>
<keyword evidence="1 2" id="KW-0472">Membrane</keyword>
<reference evidence="4 5" key="1">
    <citation type="submission" date="2017-08" db="EMBL/GenBank/DDBJ databases">
        <title>Pusillimonas indicus sp. nov., a member of the family Alcaligenaceae isolated from surface seawater.</title>
        <authorList>
            <person name="Li J."/>
        </authorList>
    </citation>
    <scope>NUCLEOTIDE SEQUENCE [LARGE SCALE GENOMIC DNA]</scope>
    <source>
        <strain evidence="4 5">L52-1-41</strain>
    </source>
</reference>
<gene>
    <name evidence="4" type="ORF">CJP73_14470</name>
</gene>
<dbReference type="Pfam" id="PF04608">
    <property type="entry name" value="PgpA"/>
    <property type="match status" value="1"/>
</dbReference>
<keyword evidence="1" id="KW-0378">Hydrolase</keyword>
<keyword evidence="2" id="KW-1133">Transmembrane helix</keyword>
<evidence type="ECO:0000256" key="2">
    <source>
        <dbReference type="SAM" id="Phobius"/>
    </source>
</evidence>
<feature type="transmembrane region" description="Helical" evidence="2">
    <location>
        <begin position="146"/>
        <end position="166"/>
    </location>
</feature>
<dbReference type="InterPro" id="IPR036681">
    <property type="entry name" value="PgpA-like_sf"/>
</dbReference>
<keyword evidence="1" id="KW-1003">Cell membrane</keyword>
<dbReference type="PIRSF" id="PIRSF006162">
    <property type="entry name" value="PgpA"/>
    <property type="match status" value="1"/>
</dbReference>
<sequence length="171" mass="19249">MTQHPAQAPSESTISLSWVYRKPDRFLVMGLGSGLLRPAPGTWGTLLAWLIWFAAFSRLNDAAVALVLLVGFIYGCWACQRVGKELKRPDDSRMVWDEMVAFWLVLWLTPPGFFAQMAAFLLFRLFDIVKPPPIGWFDARLKNGFGVMWDDIVAALYALLVLALLFQVGVI</sequence>
<evidence type="ECO:0000313" key="4">
    <source>
        <dbReference type="EMBL" id="RIY39444.1"/>
    </source>
</evidence>
<keyword evidence="1" id="KW-0595">Phospholipid degradation</keyword>
<dbReference type="InterPro" id="IPR007686">
    <property type="entry name" value="YutG/PgpA"/>
</dbReference>
<feature type="transmembrane region" description="Helical" evidence="2">
    <location>
        <begin position="62"/>
        <end position="79"/>
    </location>
</feature>
<dbReference type="PANTHER" id="PTHR36305">
    <property type="entry name" value="PHOSPHATIDYLGLYCEROPHOSPHATASE A"/>
    <property type="match status" value="1"/>
</dbReference>
<comment type="caution">
    <text evidence="4">The sequence shown here is derived from an EMBL/GenBank/DDBJ whole genome shotgun (WGS) entry which is preliminary data.</text>
</comment>
<dbReference type="GO" id="GO:0009395">
    <property type="term" value="P:phospholipid catabolic process"/>
    <property type="evidence" value="ECO:0007669"/>
    <property type="project" value="UniProtKB-KW"/>
</dbReference>
<comment type="catalytic activity">
    <reaction evidence="1">
        <text>a 1,2-diacyl-sn-glycero-3-phospho-(1'-sn-glycero-3'-phosphate) + H2O = a 1,2-diacyl-sn-glycero-3-phospho-(1'-sn-glycerol) + phosphate</text>
        <dbReference type="Rhea" id="RHEA:33751"/>
        <dbReference type="ChEBI" id="CHEBI:15377"/>
        <dbReference type="ChEBI" id="CHEBI:43474"/>
        <dbReference type="ChEBI" id="CHEBI:60110"/>
        <dbReference type="ChEBI" id="CHEBI:64716"/>
        <dbReference type="EC" id="3.1.3.27"/>
    </reaction>
</comment>
<evidence type="ECO:0000256" key="1">
    <source>
        <dbReference type="PIRNR" id="PIRNR006162"/>
    </source>
</evidence>
<dbReference type="SUPFAM" id="SSF101307">
    <property type="entry name" value="YutG-like"/>
    <property type="match status" value="1"/>
</dbReference>
<evidence type="ECO:0000313" key="5">
    <source>
        <dbReference type="Proteomes" id="UP000266206"/>
    </source>
</evidence>
<keyword evidence="1" id="KW-0997">Cell inner membrane</keyword>
<evidence type="ECO:0000259" key="3">
    <source>
        <dbReference type="Pfam" id="PF04608"/>
    </source>
</evidence>
<comment type="subcellular location">
    <subcellularLocation>
        <location evidence="1">Cell inner membrane</location>
        <topology evidence="1">Multi-pass membrane protein</topology>
    </subcellularLocation>
</comment>
<dbReference type="EC" id="3.1.3.27" evidence="1"/>
<proteinExistence type="predicted"/>
<name>A0A3A1YSS3_9BURK</name>
<comment type="cofactor">
    <cofactor evidence="1">
        <name>Mg(2+)</name>
        <dbReference type="ChEBI" id="CHEBI:18420"/>
    </cofactor>
</comment>
<dbReference type="PANTHER" id="PTHR36305:SF1">
    <property type="entry name" value="PHOSPHATIDYLGLYCEROPHOSPHATASE A"/>
    <property type="match status" value="1"/>
</dbReference>
<keyword evidence="1" id="KW-0443">Lipid metabolism</keyword>
<dbReference type="CDD" id="cd06971">
    <property type="entry name" value="PgpA"/>
    <property type="match status" value="1"/>
</dbReference>
<accession>A0A3A1YSS3</accession>
<dbReference type="GO" id="GO:0006655">
    <property type="term" value="P:phosphatidylglycerol biosynthetic process"/>
    <property type="evidence" value="ECO:0007669"/>
    <property type="project" value="UniProtKB-UniPathway"/>
</dbReference>